<sequence>MVRLVLTFACRQPRFTAEVVTTGEFLEEARQAGIRAVPTLLLPGDLRLIGNIPPPVLAERLLEAAAGPAGRP</sequence>
<evidence type="ECO:0000313" key="1">
    <source>
        <dbReference type="EMBL" id="CAB1128812.1"/>
    </source>
</evidence>
<keyword evidence="2" id="KW-1185">Reference proteome</keyword>
<organism evidence="1 2">
    <name type="scientific">Candidatus Hydrogenisulfobacillus filiaventi</name>
    <dbReference type="NCBI Taxonomy" id="2707344"/>
    <lineage>
        <taxon>Bacteria</taxon>
        <taxon>Bacillati</taxon>
        <taxon>Bacillota</taxon>
        <taxon>Clostridia</taxon>
        <taxon>Eubacteriales</taxon>
        <taxon>Clostridiales Family XVII. Incertae Sedis</taxon>
        <taxon>Candidatus Hydrogenisulfobacillus</taxon>
    </lineage>
</organism>
<accession>A0A6F8ZGU4</accession>
<dbReference type="AlphaFoldDB" id="A0A6F8ZGU4"/>
<evidence type="ECO:0000313" key="2">
    <source>
        <dbReference type="Proteomes" id="UP000503399"/>
    </source>
</evidence>
<reference evidence="1 2" key="1">
    <citation type="submission" date="2020-02" db="EMBL/GenBank/DDBJ databases">
        <authorList>
            <person name="Hogendoorn C."/>
        </authorList>
    </citation>
    <scope>NUCLEOTIDE SEQUENCE [LARGE SCALE GENOMIC DNA]</scope>
    <source>
        <strain evidence="1">R501</strain>
    </source>
</reference>
<proteinExistence type="predicted"/>
<dbReference type="EMBL" id="LR778114">
    <property type="protein sequence ID" value="CAB1128812.1"/>
    <property type="molecule type" value="Genomic_DNA"/>
</dbReference>
<dbReference type="Proteomes" id="UP000503399">
    <property type="component" value="Chromosome"/>
</dbReference>
<dbReference type="Gene3D" id="3.40.30.10">
    <property type="entry name" value="Glutaredoxin"/>
    <property type="match status" value="1"/>
</dbReference>
<protein>
    <recommendedName>
        <fullName evidence="3">Thioredoxin-like fold domain-containing protein</fullName>
    </recommendedName>
</protein>
<gene>
    <name evidence="1" type="ORF">R50_1306</name>
</gene>
<dbReference type="KEGG" id="hfv:R50_1306"/>
<name>A0A6F8ZGU4_9FIRM</name>
<evidence type="ECO:0008006" key="3">
    <source>
        <dbReference type="Google" id="ProtNLM"/>
    </source>
</evidence>